<sequence>MSTKVDTHQGQALPFRQISENCRRRGGSGCGGVSAMDGATELTWTYLQRPPQPDPPRHPTVCPLLQLLRLLHLIWRVQGAALPTHPPTHPILAAVTAFPALVPLDAPLLVGYSGGLDSTVLLHWLWRSAQAAGTPLRATHVHHGLQPVADDWVQHCQQQCAVLGIELAVHHVQVSRDDGHGIEGAARLARRAAFSAELQAGETLALAQHQDDQAETFLLRALRGSGIDGLAAMTADSRLDGHRLWRPLLDVPRSALQAYAATHGLQWIEDPSNGEDHADRNFLRLRVLPLLRQRWPHATAALAGSAAHCAQTRALLDEEDAELLAHLEVAPRVLSLELLRQVAPERAARVLRAWVRRHGAAPLPAHVLRQVQNELMAAGADRQSQVRWQQHAIRQWRQHAYLLPAALPVLPKDWHAAWDGRAPLQLPDGGQLRLLGTDGFEHPLDLRARQGGERIVLPGRTHSSALKDCLQREHLAPWRRAQLPLLFDQGQLLAAADVVIAAPLQAWLQARNAQLQWHPGGW</sequence>
<evidence type="ECO:0000256" key="4">
    <source>
        <dbReference type="ARBA" id="ARBA00022694"/>
    </source>
</evidence>
<keyword evidence="4 8" id="KW-0819">tRNA processing</keyword>
<dbReference type="Gene3D" id="1.20.59.20">
    <property type="match status" value="1"/>
</dbReference>
<comment type="subcellular location">
    <subcellularLocation>
        <location evidence="1 8">Cytoplasm</location>
    </subcellularLocation>
</comment>
<dbReference type="EMBL" id="FWEU01000001">
    <property type="protein sequence ID" value="SLM22521.1"/>
    <property type="molecule type" value="Genomic_DNA"/>
</dbReference>
<evidence type="ECO:0000259" key="9">
    <source>
        <dbReference type="SMART" id="SM00977"/>
    </source>
</evidence>
<organism evidence="10 11">
    <name type="scientific">Stenotrophomonas indicatrix</name>
    <dbReference type="NCBI Taxonomy" id="2045451"/>
    <lineage>
        <taxon>Bacteria</taxon>
        <taxon>Pseudomonadati</taxon>
        <taxon>Pseudomonadota</taxon>
        <taxon>Gammaproteobacteria</taxon>
        <taxon>Lysobacterales</taxon>
        <taxon>Lysobacteraceae</taxon>
        <taxon>Stenotrophomonas</taxon>
    </lineage>
</organism>
<dbReference type="Pfam" id="PF09179">
    <property type="entry name" value="TilS"/>
    <property type="match status" value="1"/>
</dbReference>
<dbReference type="InterPro" id="IPR012796">
    <property type="entry name" value="Lysidine-tRNA-synth_C"/>
</dbReference>
<evidence type="ECO:0000256" key="6">
    <source>
        <dbReference type="ARBA" id="ARBA00022840"/>
    </source>
</evidence>
<dbReference type="EC" id="6.3.4.19" evidence="8"/>
<dbReference type="InterPro" id="IPR014729">
    <property type="entry name" value="Rossmann-like_a/b/a_fold"/>
</dbReference>
<dbReference type="SUPFAM" id="SSF82829">
    <property type="entry name" value="MesJ substrate recognition domain-like"/>
    <property type="match status" value="1"/>
</dbReference>
<keyword evidence="5 8" id="KW-0547">Nucleotide-binding</keyword>
<keyword evidence="2 8" id="KW-0963">Cytoplasm</keyword>
<keyword evidence="3 8" id="KW-0436">Ligase</keyword>
<protein>
    <recommendedName>
        <fullName evidence="8">tRNA(Ile)-lysidine synthase</fullName>
        <ecNumber evidence="8">6.3.4.19</ecNumber>
    </recommendedName>
    <alternativeName>
        <fullName evidence="8">tRNA(Ile)-2-lysyl-cytidine synthase</fullName>
    </alternativeName>
    <alternativeName>
        <fullName evidence="8">tRNA(Ile)-lysidine synthetase</fullName>
    </alternativeName>
</protein>
<dbReference type="SUPFAM" id="SSF56037">
    <property type="entry name" value="PheT/TilS domain"/>
    <property type="match status" value="1"/>
</dbReference>
<dbReference type="GO" id="GO:0005737">
    <property type="term" value="C:cytoplasm"/>
    <property type="evidence" value="ECO:0007669"/>
    <property type="project" value="UniProtKB-SubCell"/>
</dbReference>
<dbReference type="HAMAP" id="MF_01161">
    <property type="entry name" value="tRNA_Ile_lys_synt"/>
    <property type="match status" value="1"/>
</dbReference>
<evidence type="ECO:0000256" key="1">
    <source>
        <dbReference type="ARBA" id="ARBA00004496"/>
    </source>
</evidence>
<gene>
    <name evidence="8" type="primary">tilS</name>
    <name evidence="10" type="ORF">SAMN04488690_0184</name>
</gene>
<feature type="domain" description="Lysidine-tRNA(Ile) synthetase C-terminal" evidence="9">
    <location>
        <begin position="444"/>
        <end position="517"/>
    </location>
</feature>
<dbReference type="InterPro" id="IPR011063">
    <property type="entry name" value="TilS/TtcA_N"/>
</dbReference>
<evidence type="ECO:0000256" key="2">
    <source>
        <dbReference type="ARBA" id="ARBA00022490"/>
    </source>
</evidence>
<comment type="domain">
    <text evidence="8">The N-terminal region contains the highly conserved SGGXDS motif, predicted to be a P-loop motif involved in ATP binding.</text>
</comment>
<dbReference type="InterPro" id="IPR012795">
    <property type="entry name" value="tRNA_Ile_lys_synt_N"/>
</dbReference>
<proteinExistence type="inferred from homology"/>
<name>A0A1W1GTC7_9GAMM</name>
<dbReference type="GO" id="GO:0032267">
    <property type="term" value="F:tRNA(Ile)-lysidine synthase activity"/>
    <property type="evidence" value="ECO:0007669"/>
    <property type="project" value="UniProtKB-EC"/>
</dbReference>
<evidence type="ECO:0000256" key="5">
    <source>
        <dbReference type="ARBA" id="ARBA00022741"/>
    </source>
</evidence>
<dbReference type="SUPFAM" id="SSF52402">
    <property type="entry name" value="Adenine nucleotide alpha hydrolases-like"/>
    <property type="match status" value="1"/>
</dbReference>
<reference evidence="11" key="1">
    <citation type="submission" date="2016-10" db="EMBL/GenBank/DDBJ databases">
        <authorList>
            <person name="Varghese N."/>
        </authorList>
    </citation>
    <scope>NUCLEOTIDE SEQUENCE [LARGE SCALE GENOMIC DNA]</scope>
    <source>
        <strain evidence="11">92MFCol6.1</strain>
    </source>
</reference>
<accession>A0A1W1GTC7</accession>
<dbReference type="GO" id="GO:0005524">
    <property type="term" value="F:ATP binding"/>
    <property type="evidence" value="ECO:0007669"/>
    <property type="project" value="UniProtKB-UniRule"/>
</dbReference>
<comment type="function">
    <text evidence="8">Ligates lysine onto the cytidine present at position 34 of the AUA codon-specific tRNA(Ile) that contains the anticodon CAU, in an ATP-dependent manner. Cytidine is converted to lysidine, thus changing the amino acid specificity of the tRNA from methionine to isoleucine.</text>
</comment>
<dbReference type="PANTHER" id="PTHR43033:SF1">
    <property type="entry name" value="TRNA(ILE)-LYSIDINE SYNTHASE-RELATED"/>
    <property type="match status" value="1"/>
</dbReference>
<feature type="binding site" evidence="8">
    <location>
        <begin position="113"/>
        <end position="118"/>
    </location>
    <ligand>
        <name>ATP</name>
        <dbReference type="ChEBI" id="CHEBI:30616"/>
    </ligand>
</feature>
<dbReference type="PANTHER" id="PTHR43033">
    <property type="entry name" value="TRNA(ILE)-LYSIDINE SYNTHASE-RELATED"/>
    <property type="match status" value="1"/>
</dbReference>
<dbReference type="GO" id="GO:0006400">
    <property type="term" value="P:tRNA modification"/>
    <property type="evidence" value="ECO:0007669"/>
    <property type="project" value="UniProtKB-UniRule"/>
</dbReference>
<dbReference type="Gene3D" id="3.40.50.620">
    <property type="entry name" value="HUPs"/>
    <property type="match status" value="1"/>
</dbReference>
<comment type="similarity">
    <text evidence="8">Belongs to the tRNA(Ile)-lysidine synthase family.</text>
</comment>
<dbReference type="NCBIfam" id="TIGR02432">
    <property type="entry name" value="lysidine_TilS_N"/>
    <property type="match status" value="1"/>
</dbReference>
<dbReference type="Pfam" id="PF01171">
    <property type="entry name" value="ATP_bind_3"/>
    <property type="match status" value="1"/>
</dbReference>
<dbReference type="InterPro" id="IPR012094">
    <property type="entry name" value="tRNA_Ile_lys_synt"/>
</dbReference>
<evidence type="ECO:0000313" key="10">
    <source>
        <dbReference type="EMBL" id="SLM22521.1"/>
    </source>
</evidence>
<comment type="catalytic activity">
    <reaction evidence="7 8">
        <text>cytidine(34) in tRNA(Ile2) + L-lysine + ATP = lysidine(34) in tRNA(Ile2) + AMP + diphosphate + H(+)</text>
        <dbReference type="Rhea" id="RHEA:43744"/>
        <dbReference type="Rhea" id="RHEA-COMP:10625"/>
        <dbReference type="Rhea" id="RHEA-COMP:10670"/>
        <dbReference type="ChEBI" id="CHEBI:15378"/>
        <dbReference type="ChEBI" id="CHEBI:30616"/>
        <dbReference type="ChEBI" id="CHEBI:32551"/>
        <dbReference type="ChEBI" id="CHEBI:33019"/>
        <dbReference type="ChEBI" id="CHEBI:82748"/>
        <dbReference type="ChEBI" id="CHEBI:83665"/>
        <dbReference type="ChEBI" id="CHEBI:456215"/>
        <dbReference type="EC" id="6.3.4.19"/>
    </reaction>
</comment>
<evidence type="ECO:0000256" key="7">
    <source>
        <dbReference type="ARBA" id="ARBA00048539"/>
    </source>
</evidence>
<dbReference type="Proteomes" id="UP000191133">
    <property type="component" value="Unassembled WGS sequence"/>
</dbReference>
<evidence type="ECO:0000256" key="3">
    <source>
        <dbReference type="ARBA" id="ARBA00022598"/>
    </source>
</evidence>
<dbReference type="Pfam" id="PF11734">
    <property type="entry name" value="TilS_C"/>
    <property type="match status" value="1"/>
</dbReference>
<keyword evidence="6 8" id="KW-0067">ATP-binding</keyword>
<dbReference type="CDD" id="cd01992">
    <property type="entry name" value="TilS_N"/>
    <property type="match status" value="1"/>
</dbReference>
<dbReference type="AlphaFoldDB" id="A0A1W1GTC7"/>
<dbReference type="SMART" id="SM00977">
    <property type="entry name" value="TilS_C"/>
    <property type="match status" value="1"/>
</dbReference>
<evidence type="ECO:0000256" key="8">
    <source>
        <dbReference type="HAMAP-Rule" id="MF_01161"/>
    </source>
</evidence>
<evidence type="ECO:0000313" key="11">
    <source>
        <dbReference type="Proteomes" id="UP000191133"/>
    </source>
</evidence>
<dbReference type="InterPro" id="IPR015262">
    <property type="entry name" value="tRNA_Ile_lys_synt_subst-bd"/>
</dbReference>
<dbReference type="NCBIfam" id="TIGR02433">
    <property type="entry name" value="lysidine_TilS_C"/>
    <property type="match status" value="1"/>
</dbReference>